<feature type="domain" description="ABC3 transporter permease C-terminal" evidence="8">
    <location>
        <begin position="284"/>
        <end position="396"/>
    </location>
</feature>
<dbReference type="GO" id="GO:0005886">
    <property type="term" value="C:plasma membrane"/>
    <property type="evidence" value="ECO:0007669"/>
    <property type="project" value="UniProtKB-SubCell"/>
</dbReference>
<dbReference type="InterPro" id="IPR003838">
    <property type="entry name" value="ABC3_permease_C"/>
</dbReference>
<feature type="transmembrane region" description="Helical" evidence="7">
    <location>
        <begin position="328"/>
        <end position="357"/>
    </location>
</feature>
<evidence type="ECO:0000256" key="1">
    <source>
        <dbReference type="ARBA" id="ARBA00004651"/>
    </source>
</evidence>
<keyword evidence="2" id="KW-1003">Cell membrane</keyword>
<dbReference type="PANTHER" id="PTHR30572">
    <property type="entry name" value="MEMBRANE COMPONENT OF TRANSPORTER-RELATED"/>
    <property type="match status" value="1"/>
</dbReference>
<dbReference type="InterPro" id="IPR025857">
    <property type="entry name" value="MacB_PCD"/>
</dbReference>
<gene>
    <name evidence="10" type="ORF">ENT73_07495</name>
</gene>
<comment type="similarity">
    <text evidence="6">Belongs to the ABC-4 integral membrane protein family.</text>
</comment>
<dbReference type="EMBL" id="DSZU01000137">
    <property type="protein sequence ID" value="HGV55900.1"/>
    <property type="molecule type" value="Genomic_DNA"/>
</dbReference>
<evidence type="ECO:0000256" key="6">
    <source>
        <dbReference type="ARBA" id="ARBA00038076"/>
    </source>
</evidence>
<dbReference type="GO" id="GO:0022857">
    <property type="term" value="F:transmembrane transporter activity"/>
    <property type="evidence" value="ECO:0007669"/>
    <property type="project" value="TreeGrafter"/>
</dbReference>
<feature type="domain" description="MacB-like periplasmic core" evidence="9">
    <location>
        <begin position="21"/>
        <end position="244"/>
    </location>
</feature>
<keyword evidence="4 7" id="KW-1133">Transmembrane helix</keyword>
<organism evidence="10">
    <name type="scientific">Caldimicrobium thiodismutans</name>
    <dbReference type="NCBI Taxonomy" id="1653476"/>
    <lineage>
        <taxon>Bacteria</taxon>
        <taxon>Pseudomonadati</taxon>
        <taxon>Thermodesulfobacteriota</taxon>
        <taxon>Thermodesulfobacteria</taxon>
        <taxon>Thermodesulfobacteriales</taxon>
        <taxon>Thermodesulfobacteriaceae</taxon>
        <taxon>Caldimicrobium</taxon>
    </lineage>
</organism>
<proteinExistence type="inferred from homology"/>
<dbReference type="Pfam" id="PF12704">
    <property type="entry name" value="MacB_PCD"/>
    <property type="match status" value="1"/>
</dbReference>
<dbReference type="InterPro" id="IPR050250">
    <property type="entry name" value="Macrolide_Exporter_MacB"/>
</dbReference>
<sequence length="403" mass="44336">MKRVALKLYLGGVFFKKLRLFLSVLGVIIGVSSLFIMNTFGESAKVKTLQEIETFGPDILMIVSGQVRVRAGRAIQAEQTTTLKLEDAQAIRKISGVQFISPFYTGSVIARYSGKTISTVANGVNEEYLKLRKFALTQGRNFLKDEIAGYKKVAILGYKVKSELFGEEDPIGKTILIQKLPFVVIGVLTPIGIDASNQDQDDQILIPISTAMSALFNVDYLTGIYLSLLSPQLIPEVERQVEALLLKRHKVSPKDKDFNLIKAEDILKFRREASSLFTSLVQSVSLLCLIVGSLGITAIMLLSVNERRKEIGLRLALGATKRDILKQFLWESILISLLGGVTGLTLGLAAIFILLPLLHYPLIIPFKSILVTTGLTIFFGLLSGIYPAYKASKIDPALLLKGM</sequence>
<evidence type="ECO:0000313" key="10">
    <source>
        <dbReference type="EMBL" id="HGV55900.1"/>
    </source>
</evidence>
<feature type="transmembrane region" description="Helical" evidence="7">
    <location>
        <begin position="20"/>
        <end position="40"/>
    </location>
</feature>
<comment type="caution">
    <text evidence="10">The sequence shown here is derived from an EMBL/GenBank/DDBJ whole genome shotgun (WGS) entry which is preliminary data.</text>
</comment>
<keyword evidence="3 7" id="KW-0812">Transmembrane</keyword>
<evidence type="ECO:0000256" key="3">
    <source>
        <dbReference type="ARBA" id="ARBA00022692"/>
    </source>
</evidence>
<accession>A0A832LY37</accession>
<evidence type="ECO:0000256" key="4">
    <source>
        <dbReference type="ARBA" id="ARBA00022989"/>
    </source>
</evidence>
<feature type="transmembrane region" description="Helical" evidence="7">
    <location>
        <begin position="284"/>
        <end position="304"/>
    </location>
</feature>
<feature type="transmembrane region" description="Helical" evidence="7">
    <location>
        <begin position="369"/>
        <end position="389"/>
    </location>
</feature>
<reference evidence="10" key="1">
    <citation type="journal article" date="2020" name="mSystems">
        <title>Genome- and Community-Level Interaction Insights into Carbon Utilization and Element Cycling Functions of Hydrothermarchaeota in Hydrothermal Sediment.</title>
        <authorList>
            <person name="Zhou Z."/>
            <person name="Liu Y."/>
            <person name="Xu W."/>
            <person name="Pan J."/>
            <person name="Luo Z.H."/>
            <person name="Li M."/>
        </authorList>
    </citation>
    <scope>NUCLEOTIDE SEQUENCE [LARGE SCALE GENOMIC DNA]</scope>
    <source>
        <strain evidence="10">SpSt-605</strain>
    </source>
</reference>
<protein>
    <submittedName>
        <fullName evidence="10">FtsX-like permease family protein</fullName>
    </submittedName>
</protein>
<evidence type="ECO:0000256" key="7">
    <source>
        <dbReference type="SAM" id="Phobius"/>
    </source>
</evidence>
<evidence type="ECO:0000256" key="2">
    <source>
        <dbReference type="ARBA" id="ARBA00022475"/>
    </source>
</evidence>
<evidence type="ECO:0000259" key="8">
    <source>
        <dbReference type="Pfam" id="PF02687"/>
    </source>
</evidence>
<evidence type="ECO:0000256" key="5">
    <source>
        <dbReference type="ARBA" id="ARBA00023136"/>
    </source>
</evidence>
<dbReference type="PANTHER" id="PTHR30572:SF4">
    <property type="entry name" value="ABC TRANSPORTER PERMEASE YTRF"/>
    <property type="match status" value="1"/>
</dbReference>
<name>A0A832LY37_9BACT</name>
<comment type="subcellular location">
    <subcellularLocation>
        <location evidence="1">Cell membrane</location>
        <topology evidence="1">Multi-pass membrane protein</topology>
    </subcellularLocation>
</comment>
<dbReference type="AlphaFoldDB" id="A0A832LY37"/>
<keyword evidence="5 7" id="KW-0472">Membrane</keyword>
<evidence type="ECO:0000259" key="9">
    <source>
        <dbReference type="Pfam" id="PF12704"/>
    </source>
</evidence>
<dbReference type="Pfam" id="PF02687">
    <property type="entry name" value="FtsX"/>
    <property type="match status" value="1"/>
</dbReference>